<sequence>MNSEKINKGKQELFDKIKQLIQETGQQAVVYLNQATNHLYWSIGHYILVDLKHEVYSGYGKQIIATLSQQLMLGEENIKVAQYLTQLPDKQWFIDKLHKAIAIAEVQTKTN</sequence>
<reference evidence="2 3" key="1">
    <citation type="submission" date="2023-12" db="EMBL/GenBank/DDBJ databases">
        <title>Novel species of the genus Arcicella isolated from rivers.</title>
        <authorList>
            <person name="Lu H."/>
        </authorList>
    </citation>
    <scope>NUCLEOTIDE SEQUENCE [LARGE SCALE GENOMIC DNA]</scope>
    <source>
        <strain evidence="2 3">DC2W</strain>
    </source>
</reference>
<comment type="caution">
    <text evidence="2">The sequence shown here is derived from an EMBL/GenBank/DDBJ whole genome shotgun (WGS) entry which is preliminary data.</text>
</comment>
<dbReference type="Proteomes" id="UP001303899">
    <property type="component" value="Unassembled WGS sequence"/>
</dbReference>
<evidence type="ECO:0000313" key="2">
    <source>
        <dbReference type="EMBL" id="MEA5402850.1"/>
    </source>
</evidence>
<name>A0ABU5S2Y2_9BACT</name>
<gene>
    <name evidence="2" type="ORF">VB776_07985</name>
</gene>
<evidence type="ECO:0000313" key="3">
    <source>
        <dbReference type="Proteomes" id="UP001303899"/>
    </source>
</evidence>
<protein>
    <submittedName>
        <fullName evidence="2">DUF1016 N-terminal domain-containing protein</fullName>
    </submittedName>
</protein>
<proteinExistence type="predicted"/>
<dbReference type="EMBL" id="JAYGIL010000008">
    <property type="protein sequence ID" value="MEA5402850.1"/>
    <property type="molecule type" value="Genomic_DNA"/>
</dbReference>
<feature type="domain" description="YhcG N-terminal" evidence="1">
    <location>
        <begin position="16"/>
        <end position="72"/>
    </location>
</feature>
<accession>A0ABU5S2Y2</accession>
<dbReference type="Pfam" id="PF17761">
    <property type="entry name" value="DUF1016_N"/>
    <property type="match status" value="1"/>
</dbReference>
<dbReference type="RefSeq" id="WP_323327803.1">
    <property type="nucleotide sequence ID" value="NZ_JAYGIL010000008.1"/>
</dbReference>
<keyword evidence="3" id="KW-1185">Reference proteome</keyword>
<evidence type="ECO:0000259" key="1">
    <source>
        <dbReference type="Pfam" id="PF17761"/>
    </source>
</evidence>
<dbReference type="InterPro" id="IPR041527">
    <property type="entry name" value="YhcG_N"/>
</dbReference>
<organism evidence="2 3">
    <name type="scientific">Arcicella gelida</name>
    <dbReference type="NCBI Taxonomy" id="2984195"/>
    <lineage>
        <taxon>Bacteria</taxon>
        <taxon>Pseudomonadati</taxon>
        <taxon>Bacteroidota</taxon>
        <taxon>Cytophagia</taxon>
        <taxon>Cytophagales</taxon>
        <taxon>Flectobacillaceae</taxon>
        <taxon>Arcicella</taxon>
    </lineage>
</organism>